<proteinExistence type="predicted"/>
<protein>
    <submittedName>
        <fullName evidence="1">Uncharacterized protein</fullName>
    </submittedName>
</protein>
<gene>
    <name evidence="1" type="ORF">SOCE26_062340</name>
</gene>
<evidence type="ECO:0000313" key="1">
    <source>
        <dbReference type="EMBL" id="AUX44766.1"/>
    </source>
</evidence>
<name>A0A2L0EZR8_SORCE</name>
<organism evidence="1 2">
    <name type="scientific">Sorangium cellulosum</name>
    <name type="common">Polyangium cellulosum</name>
    <dbReference type="NCBI Taxonomy" id="56"/>
    <lineage>
        <taxon>Bacteria</taxon>
        <taxon>Pseudomonadati</taxon>
        <taxon>Myxococcota</taxon>
        <taxon>Polyangia</taxon>
        <taxon>Polyangiales</taxon>
        <taxon>Polyangiaceae</taxon>
        <taxon>Sorangium</taxon>
    </lineage>
</organism>
<dbReference type="Proteomes" id="UP000238348">
    <property type="component" value="Chromosome"/>
</dbReference>
<dbReference type="RefSeq" id="WP_104983239.1">
    <property type="nucleotide sequence ID" value="NZ_CP012673.1"/>
</dbReference>
<dbReference type="OrthoDB" id="6638650at2"/>
<accession>A0A2L0EZR8</accession>
<dbReference type="AlphaFoldDB" id="A0A2L0EZR8"/>
<reference evidence="1 2" key="1">
    <citation type="submission" date="2015-09" db="EMBL/GenBank/DDBJ databases">
        <title>Sorangium comparison.</title>
        <authorList>
            <person name="Zaburannyi N."/>
            <person name="Bunk B."/>
            <person name="Overmann J."/>
            <person name="Mueller R."/>
        </authorList>
    </citation>
    <scope>NUCLEOTIDE SEQUENCE [LARGE SCALE GENOMIC DNA]</scope>
    <source>
        <strain evidence="1 2">So ce26</strain>
    </source>
</reference>
<dbReference type="EMBL" id="CP012673">
    <property type="protein sequence ID" value="AUX44766.1"/>
    <property type="molecule type" value="Genomic_DNA"/>
</dbReference>
<sequence>MLIEVDGSAIEDAAATGKSSAVSRECIENLLLAHHAGKHVVAIGPDPIRVLDPVAGELSRRAQGALRSIRAQWTEIRGLLGRVRWNMRLGLGPMFDGRSVAQARKEILHAHLHDFHDQERLSRSVLLGENLTDAALYLAMGKAFVALHGWRVQIAFEKQGGGGSTTAPCFAALVSDGRIVLAILDSDKKHPGDRIGGTAAKVLSIPKQAFQHVHVLHVRFAENLLSSAVYGQAFTGHSGRLAALARLMQAEARTCAIPWRDHADLKYGLKLFQVRAMAAGAPEEAFWSAAAVALQRDRCQQVRPAPCGKVEECGCYVTDALGRDALELAVAWIEPRDPKRNARLLGIALHTPLGELCEKLLAWGIAPAARR</sequence>
<evidence type="ECO:0000313" key="2">
    <source>
        <dbReference type="Proteomes" id="UP000238348"/>
    </source>
</evidence>